<proteinExistence type="predicted"/>
<evidence type="ECO:0000313" key="2">
    <source>
        <dbReference type="Proteomes" id="UP000632377"/>
    </source>
</evidence>
<organism evidence="1 2">
    <name type="scientific">Clostridium rhizosphaerae</name>
    <dbReference type="NCBI Taxonomy" id="2803861"/>
    <lineage>
        <taxon>Bacteria</taxon>
        <taxon>Bacillati</taxon>
        <taxon>Bacillota</taxon>
        <taxon>Clostridia</taxon>
        <taxon>Eubacteriales</taxon>
        <taxon>Clostridiaceae</taxon>
        <taxon>Clostridium</taxon>
    </lineage>
</organism>
<name>A0ABS1T7I7_9CLOT</name>
<dbReference type="Proteomes" id="UP000632377">
    <property type="component" value="Unassembled WGS sequence"/>
</dbReference>
<dbReference type="RefSeq" id="WP_202747405.1">
    <property type="nucleotide sequence ID" value="NZ_JAESWC010000001.1"/>
</dbReference>
<accession>A0ABS1T7I7</accession>
<evidence type="ECO:0000313" key="1">
    <source>
        <dbReference type="EMBL" id="MBL4934309.1"/>
    </source>
</evidence>
<gene>
    <name evidence="1" type="ORF">JK636_00905</name>
</gene>
<reference evidence="1 2" key="1">
    <citation type="submission" date="2021-01" db="EMBL/GenBank/DDBJ databases">
        <title>Genome public.</title>
        <authorList>
            <person name="Liu C."/>
            <person name="Sun Q."/>
        </authorList>
    </citation>
    <scope>NUCLEOTIDE SEQUENCE [LARGE SCALE GENOMIC DNA]</scope>
    <source>
        <strain evidence="1 2">YIM B02515</strain>
    </source>
</reference>
<comment type="caution">
    <text evidence="1">The sequence shown here is derived from an EMBL/GenBank/DDBJ whole genome shotgun (WGS) entry which is preliminary data.</text>
</comment>
<dbReference type="EMBL" id="JAESWC010000001">
    <property type="protein sequence ID" value="MBL4934309.1"/>
    <property type="molecule type" value="Genomic_DNA"/>
</dbReference>
<keyword evidence="2" id="KW-1185">Reference proteome</keyword>
<protein>
    <submittedName>
        <fullName evidence="1">Uncharacterized protein</fullName>
    </submittedName>
</protein>
<sequence length="48" mass="5725">MLEFYTEDSTTVIENLKDLFLSPCSQTGFKRTRRALYKGTELIRYKFI</sequence>